<reference evidence="1" key="2">
    <citation type="submission" date="2017-09" db="EMBL/GenBank/DDBJ databases">
        <title>FDA dAtabase for Regulatory Grade micrObial Sequences (FDA-ARGOS): Supporting development and validation of Infectious Disease Dx tests.</title>
        <authorList>
            <person name="Minogue T."/>
            <person name="Wolcott M."/>
            <person name="Wasieloski L."/>
            <person name="Aguilar W."/>
            <person name="Moore D."/>
            <person name="Tallon L.J."/>
            <person name="Sadzewicz L."/>
            <person name="Ott S."/>
            <person name="Zhao X."/>
            <person name="Nagaraj S."/>
            <person name="Vavikolanu K."/>
            <person name="Aluvathingal J."/>
            <person name="Nadendla S."/>
            <person name="Sichtig H."/>
        </authorList>
    </citation>
    <scope>NUCLEOTIDE SEQUENCE</scope>
    <source>
        <strain evidence="1">FDAARGOS_387</strain>
    </source>
</reference>
<proteinExistence type="predicted"/>
<organism evidence="1 3">
    <name type="scientific">Budvicia aquatica</name>
    <dbReference type="NCBI Taxonomy" id="82979"/>
    <lineage>
        <taxon>Bacteria</taxon>
        <taxon>Pseudomonadati</taxon>
        <taxon>Pseudomonadota</taxon>
        <taxon>Gammaproteobacteria</taxon>
        <taxon>Enterobacterales</taxon>
        <taxon>Budviciaceae</taxon>
        <taxon>Budvicia</taxon>
    </lineage>
</organism>
<accession>A0A2C6DV95</accession>
<evidence type="ECO:0000313" key="4">
    <source>
        <dbReference type="Proteomes" id="UP000373449"/>
    </source>
</evidence>
<evidence type="ECO:0000313" key="2">
    <source>
        <dbReference type="EMBL" id="VFS45169.1"/>
    </source>
</evidence>
<dbReference type="Proteomes" id="UP000224974">
    <property type="component" value="Unassembled WGS sequence"/>
</dbReference>
<evidence type="ECO:0000313" key="3">
    <source>
        <dbReference type="Proteomes" id="UP000224974"/>
    </source>
</evidence>
<dbReference type="AlphaFoldDB" id="A0A2C6DV95"/>
<dbReference type="RefSeq" id="WP_029095963.1">
    <property type="nucleotide sequence ID" value="NZ_CAADJA010000002.1"/>
</dbReference>
<keyword evidence="3" id="KW-1185">Reference proteome</keyword>
<gene>
    <name evidence="1" type="ORF">CRN84_24490</name>
    <name evidence="2" type="ORF">NCTC12282_00041</name>
</gene>
<protein>
    <submittedName>
        <fullName evidence="1">Uncharacterized protein</fullName>
    </submittedName>
</protein>
<evidence type="ECO:0000313" key="1">
    <source>
        <dbReference type="EMBL" id="PHI32252.1"/>
    </source>
</evidence>
<dbReference type="Proteomes" id="UP000373449">
    <property type="component" value="Unassembled WGS sequence"/>
</dbReference>
<reference evidence="3" key="1">
    <citation type="submission" date="2017-09" db="EMBL/GenBank/DDBJ databases">
        <title>FDA dAtabase for Regulatory Grade micrObial Sequences (FDA-ARGOS): Supporting development and validation of Infectious Disease Dx tests.</title>
        <authorList>
            <person name="Minogue T."/>
            <person name="Wolcott M."/>
            <person name="Wasieloski L."/>
            <person name="Aguilar W."/>
            <person name="Moore D."/>
            <person name="Tallon L."/>
            <person name="Sadzewicz L."/>
            <person name="Ott S."/>
            <person name="Zhao X."/>
            <person name="Nagaraj S."/>
            <person name="Vavikolanu K."/>
            <person name="Aluvathingal J."/>
            <person name="Nadendla S."/>
            <person name="Sichtig H."/>
        </authorList>
    </citation>
    <scope>NUCLEOTIDE SEQUENCE [LARGE SCALE GENOMIC DNA]</scope>
    <source>
        <strain evidence="3">FDAARGOS_387</strain>
    </source>
</reference>
<reference evidence="2 4" key="3">
    <citation type="submission" date="2019-03" db="EMBL/GenBank/DDBJ databases">
        <authorList>
            <consortium name="Pathogen Informatics"/>
        </authorList>
    </citation>
    <scope>NUCLEOTIDE SEQUENCE [LARGE SCALE GENOMIC DNA]</scope>
    <source>
        <strain evidence="2 4">NCTC12282</strain>
    </source>
</reference>
<sequence length="80" mass="9154">MINRRFHSGRLIYRGAPRFTRDGLIKNDVHKLTETGCNQLFWEHMLAEDDNAMFCSTSSVSPLMLLRILIIDDTNGQPAC</sequence>
<dbReference type="EMBL" id="CAADJA010000002">
    <property type="protein sequence ID" value="VFS45169.1"/>
    <property type="molecule type" value="Genomic_DNA"/>
</dbReference>
<dbReference type="EMBL" id="PDDX01000001">
    <property type="protein sequence ID" value="PHI32252.1"/>
    <property type="molecule type" value="Genomic_DNA"/>
</dbReference>
<name>A0A2C6DV95_9GAMM</name>